<comment type="caution">
    <text evidence="1">The sequence shown here is derived from an EMBL/GenBank/DDBJ whole genome shotgun (WGS) entry which is preliminary data.</text>
</comment>
<dbReference type="EMBL" id="BAAAOP010000004">
    <property type="protein sequence ID" value="GAA2186556.1"/>
    <property type="molecule type" value="Genomic_DNA"/>
</dbReference>
<evidence type="ECO:0000313" key="1">
    <source>
        <dbReference type="EMBL" id="GAA2186556.1"/>
    </source>
</evidence>
<dbReference type="Proteomes" id="UP001501084">
    <property type="component" value="Unassembled WGS sequence"/>
</dbReference>
<evidence type="ECO:0000313" key="2">
    <source>
        <dbReference type="Proteomes" id="UP001501084"/>
    </source>
</evidence>
<proteinExistence type="predicted"/>
<protein>
    <submittedName>
        <fullName evidence="1">Aldose 1-epimerase family protein</fullName>
    </submittedName>
</protein>
<dbReference type="InterPro" id="IPR027839">
    <property type="entry name" value="DUF4432"/>
</dbReference>
<dbReference type="CDD" id="cd09023">
    <property type="entry name" value="Aldose_epim_Ec_c4013"/>
    <property type="match status" value="1"/>
</dbReference>
<dbReference type="Gene3D" id="2.70.98.10">
    <property type="match status" value="1"/>
</dbReference>
<dbReference type="Pfam" id="PF14486">
    <property type="entry name" value="DUF4432"/>
    <property type="match status" value="1"/>
</dbReference>
<sequence>MSAQPKLYGRTLAEVRRRTGSLHQLARIDQFDETQGAARGARRIVLTSGGGLTVELHPDRALDIGAVAYRGVPIAWHSPTGFADPGLTVDSGTEWLRTFGGGLLATCGLDSYGPASTVAGVEYPMHGRIGSTPSVVTRAQVTDAELVVEAEVRQASVFGDNLLLTRRITVPLGGASIVVEDRVTNEGSAAAGHMVLYHANLGWPLLDDGSVLEVPSVSVSPRDADAEHGLSQWFEITGPVPGYAEQVFKHDFTGQGIAEVSLDNPTRDVRVAVRFDTASLPALHQWKMLGEGHYVLGLEPTNVDWSRGRAAASEAGVLPTLAAGESADYRLEFHCGASRVGSSPESGGSA</sequence>
<gene>
    <name evidence="1" type="ORF">GCM10009786_07750</name>
</gene>
<organism evidence="1 2">
    <name type="scientific">Leucobacter alluvii</name>
    <dbReference type="NCBI Taxonomy" id="340321"/>
    <lineage>
        <taxon>Bacteria</taxon>
        <taxon>Bacillati</taxon>
        <taxon>Actinomycetota</taxon>
        <taxon>Actinomycetes</taxon>
        <taxon>Micrococcales</taxon>
        <taxon>Microbacteriaceae</taxon>
        <taxon>Leucobacter</taxon>
    </lineage>
</organism>
<reference evidence="2" key="1">
    <citation type="journal article" date="2019" name="Int. J. Syst. Evol. Microbiol.">
        <title>The Global Catalogue of Microorganisms (GCM) 10K type strain sequencing project: providing services to taxonomists for standard genome sequencing and annotation.</title>
        <authorList>
            <consortium name="The Broad Institute Genomics Platform"/>
            <consortium name="The Broad Institute Genome Sequencing Center for Infectious Disease"/>
            <person name="Wu L."/>
            <person name="Ma J."/>
        </authorList>
    </citation>
    <scope>NUCLEOTIDE SEQUENCE [LARGE SCALE GENOMIC DNA]</scope>
    <source>
        <strain evidence="2">JCM 14919</strain>
    </source>
</reference>
<accession>A0ABP5MV88</accession>
<dbReference type="InterPro" id="IPR014718">
    <property type="entry name" value="GH-type_carb-bd"/>
</dbReference>
<keyword evidence="2" id="KW-1185">Reference proteome</keyword>
<name>A0ABP5MV88_9MICO</name>